<dbReference type="SUPFAM" id="SSF52058">
    <property type="entry name" value="L domain-like"/>
    <property type="match status" value="1"/>
</dbReference>
<comment type="caution">
    <text evidence="2">The sequence shown here is derived from an EMBL/GenBank/DDBJ whole genome shotgun (WGS) entry which is preliminary data.</text>
</comment>
<dbReference type="Pfam" id="PF13306">
    <property type="entry name" value="LRR_5"/>
    <property type="match status" value="3"/>
</dbReference>
<evidence type="ECO:0008006" key="4">
    <source>
        <dbReference type="Google" id="ProtNLM"/>
    </source>
</evidence>
<dbReference type="STRING" id="1127699.HMPREF9151_01845"/>
<evidence type="ECO:0000313" key="3">
    <source>
        <dbReference type="Proteomes" id="UP000010433"/>
    </source>
</evidence>
<dbReference type="RefSeq" id="WP_009163152.1">
    <property type="nucleotide sequence ID" value="NZ_KB291007.1"/>
</dbReference>
<evidence type="ECO:0000256" key="1">
    <source>
        <dbReference type="SAM" id="SignalP"/>
    </source>
</evidence>
<dbReference type="InterPro" id="IPR053139">
    <property type="entry name" value="Surface_bspA-like"/>
</dbReference>
<keyword evidence="1" id="KW-0732">Signal</keyword>
<dbReference type="PANTHER" id="PTHR45661">
    <property type="entry name" value="SURFACE ANTIGEN"/>
    <property type="match status" value="1"/>
</dbReference>
<evidence type="ECO:0000313" key="2">
    <source>
        <dbReference type="EMBL" id="EKX98890.1"/>
    </source>
</evidence>
<dbReference type="Gene3D" id="3.80.10.10">
    <property type="entry name" value="Ribonuclease Inhibitor"/>
    <property type="match status" value="2"/>
</dbReference>
<dbReference type="AlphaFoldDB" id="L1N6C0"/>
<dbReference type="PATRIC" id="fig|1127699.3.peg.1695"/>
<feature type="chain" id="PRO_5003954737" description="Leucine Rich repeat-containing domain protein" evidence="1">
    <location>
        <begin position="22"/>
        <end position="531"/>
    </location>
</feature>
<organism evidence="2 3">
    <name type="scientific">Hoylesella saccharolytica F0055</name>
    <dbReference type="NCBI Taxonomy" id="1127699"/>
    <lineage>
        <taxon>Bacteria</taxon>
        <taxon>Pseudomonadati</taxon>
        <taxon>Bacteroidota</taxon>
        <taxon>Bacteroidia</taxon>
        <taxon>Bacteroidales</taxon>
        <taxon>Prevotellaceae</taxon>
        <taxon>Hoylesella</taxon>
    </lineage>
</organism>
<dbReference type="HOGENOM" id="CLU_501385_0_0_10"/>
<dbReference type="InterPro" id="IPR032675">
    <property type="entry name" value="LRR_dom_sf"/>
</dbReference>
<dbReference type="PANTHER" id="PTHR45661:SF3">
    <property type="entry name" value="IG-LIKE DOMAIN-CONTAINING PROTEIN"/>
    <property type="match status" value="1"/>
</dbReference>
<name>L1N6C0_9BACT</name>
<dbReference type="Proteomes" id="UP000010433">
    <property type="component" value="Unassembled WGS sequence"/>
</dbReference>
<dbReference type="EMBL" id="AMEP01000107">
    <property type="protein sequence ID" value="EKX98890.1"/>
    <property type="molecule type" value="Genomic_DNA"/>
</dbReference>
<reference evidence="2 3" key="1">
    <citation type="submission" date="2012-05" db="EMBL/GenBank/DDBJ databases">
        <authorList>
            <person name="Weinstock G."/>
            <person name="Sodergren E."/>
            <person name="Lobos E.A."/>
            <person name="Fulton L."/>
            <person name="Fulton R."/>
            <person name="Courtney L."/>
            <person name="Fronick C."/>
            <person name="O'Laughlin M."/>
            <person name="Godfrey J."/>
            <person name="Wilson R.M."/>
            <person name="Miner T."/>
            <person name="Farmer C."/>
            <person name="Delehaunty K."/>
            <person name="Cordes M."/>
            <person name="Minx P."/>
            <person name="Tomlinson C."/>
            <person name="Chen J."/>
            <person name="Wollam A."/>
            <person name="Pepin K.H."/>
            <person name="Bhonagiri V."/>
            <person name="Zhang X."/>
            <person name="Suruliraj S."/>
            <person name="Warren W."/>
            <person name="Mitreva M."/>
            <person name="Mardis E.R."/>
            <person name="Wilson R.K."/>
        </authorList>
    </citation>
    <scope>NUCLEOTIDE SEQUENCE [LARGE SCALE GENOMIC DNA]</scope>
    <source>
        <strain evidence="2 3">F0055</strain>
    </source>
</reference>
<keyword evidence="3" id="KW-1185">Reference proteome</keyword>
<protein>
    <recommendedName>
        <fullName evidence="4">Leucine Rich repeat-containing domain protein</fullName>
    </recommendedName>
</protein>
<accession>L1N6C0</accession>
<dbReference type="InterPro" id="IPR026906">
    <property type="entry name" value="LRR_5"/>
</dbReference>
<feature type="signal peptide" evidence="1">
    <location>
        <begin position="1"/>
        <end position="21"/>
    </location>
</feature>
<sequence length="531" mass="57583">MRKFLLSFCFFVFALAGMAQADYKQASDQHFNRTMVTLTKAGTLERELTLLNPDDIQGIKVSGPMNEADLRYLYKLCKPGTLDTPHSINLHDAIVDRIPEKCFAGLTYLLYFYLPQTLQEVGDGAFQYTNALTAAVFPATLKKIGRTAYAGTRLTTVSIPANVEEIGEGAFAHLSKLGSATVDAANTTFKVDNGILINVKENKLLQCFITHTGELNVPTGITALGDYSLAGAKRLTSIHIPASVKTIGEDAFAATYNVESIEVDAANNNYCSVDGVLFNKNKSLLICYPTSKKGAAYVVPTTVKELATGAFQECGGGNAYQLITDKKEKKKISLKKITLPEGLIKIGSSAFTFTGVTDINIPTTVREIGDGCFYFSDIENITVPEGVTRIENGTFAYCYSLETLSLPSTISYIGSSVFCMDDAMTTLNISAPTPPTCDADAFDNYSPSSLTLHVVKGAKKAYQKAAVWSSLNPSDIEDDLEIVTHIGTTHHASTATETMRYDLSGRRIATPQRGINLIKMSDGSVRKVVIR</sequence>
<gene>
    <name evidence="2" type="ORF">HMPREF9151_01845</name>
</gene>
<proteinExistence type="predicted"/>